<gene>
    <name evidence="5" type="ORF">JJJ17_18210</name>
</gene>
<organism evidence="5 6">
    <name type="scientific">Paracoccus caeni</name>
    <dbReference type="NCBI Taxonomy" id="657651"/>
    <lineage>
        <taxon>Bacteria</taxon>
        <taxon>Pseudomonadati</taxon>
        <taxon>Pseudomonadota</taxon>
        <taxon>Alphaproteobacteria</taxon>
        <taxon>Rhodobacterales</taxon>
        <taxon>Paracoccaceae</taxon>
        <taxon>Paracoccus</taxon>
    </lineage>
</organism>
<reference evidence="5" key="1">
    <citation type="submission" date="2021-01" db="EMBL/GenBank/DDBJ databases">
        <title>Paracoccus amoyensis sp. nov., isolated from the surface seawater along the coast of Xiamen Island, China.</title>
        <authorList>
            <person name="Lyu L."/>
        </authorList>
    </citation>
    <scope>NUCLEOTIDE SEQUENCE</scope>
    <source>
        <strain evidence="5">MJ17</strain>
    </source>
</reference>
<evidence type="ECO:0000313" key="6">
    <source>
        <dbReference type="Proteomes" id="UP000640485"/>
    </source>
</evidence>
<dbReference type="RefSeq" id="WP_200689031.1">
    <property type="nucleotide sequence ID" value="NZ_JAEPRQ010000009.1"/>
</dbReference>
<dbReference type="InterPro" id="IPR018062">
    <property type="entry name" value="HTH_AraC-typ_CS"/>
</dbReference>
<dbReference type="Proteomes" id="UP000640485">
    <property type="component" value="Unassembled WGS sequence"/>
</dbReference>
<dbReference type="SUPFAM" id="SSF46689">
    <property type="entry name" value="Homeodomain-like"/>
    <property type="match status" value="2"/>
</dbReference>
<protein>
    <submittedName>
        <fullName evidence="5">Helix-turn-helix transcriptional regulator</fullName>
    </submittedName>
</protein>
<dbReference type="GO" id="GO:0043565">
    <property type="term" value="F:sequence-specific DNA binding"/>
    <property type="evidence" value="ECO:0007669"/>
    <property type="project" value="InterPro"/>
</dbReference>
<sequence length="282" mass="31016">METINYRGLEVVLAKLDLDQGASWTSAPKPGLWASVLVQGEIDITSENVGSGTFRSGDCHCHFVDSAAETRHLTEQKTNLAGIFIRVHPDEIDALLGEEWAASYISHPFRDHVCNGDPTISALAWQMLGCPMTSTRRQLYITGKALELLSLLTPHDTAETTGNSPLAARSFEVKRVHDARAMLLADLQNPPAIPDLAREVGLNARRLSEVFREVFGATPYALLKATRLDHARLSLESGALTVAQIAHRYGYQPAHFSTEFKRRFGVAPAALLRRGRPAGMRH</sequence>
<dbReference type="InterPro" id="IPR018060">
    <property type="entry name" value="HTH_AraC"/>
</dbReference>
<dbReference type="EMBL" id="JAEPRQ010000009">
    <property type="protein sequence ID" value="MBK4217873.1"/>
    <property type="molecule type" value="Genomic_DNA"/>
</dbReference>
<dbReference type="PANTHER" id="PTHR47893">
    <property type="entry name" value="REGULATORY PROTEIN PCHR"/>
    <property type="match status" value="1"/>
</dbReference>
<dbReference type="GO" id="GO:0003700">
    <property type="term" value="F:DNA-binding transcription factor activity"/>
    <property type="evidence" value="ECO:0007669"/>
    <property type="project" value="InterPro"/>
</dbReference>
<keyword evidence="6" id="KW-1185">Reference proteome</keyword>
<keyword evidence="2" id="KW-0238">DNA-binding</keyword>
<dbReference type="InterPro" id="IPR009057">
    <property type="entry name" value="Homeodomain-like_sf"/>
</dbReference>
<dbReference type="Gene3D" id="1.10.10.60">
    <property type="entry name" value="Homeodomain-like"/>
    <property type="match status" value="1"/>
</dbReference>
<evidence type="ECO:0000256" key="3">
    <source>
        <dbReference type="ARBA" id="ARBA00023163"/>
    </source>
</evidence>
<evidence type="ECO:0000259" key="4">
    <source>
        <dbReference type="PROSITE" id="PS01124"/>
    </source>
</evidence>
<dbReference type="Pfam" id="PF12833">
    <property type="entry name" value="HTH_18"/>
    <property type="match status" value="1"/>
</dbReference>
<keyword evidence="3" id="KW-0804">Transcription</keyword>
<evidence type="ECO:0000313" key="5">
    <source>
        <dbReference type="EMBL" id="MBK4217873.1"/>
    </source>
</evidence>
<dbReference type="AlphaFoldDB" id="A0A934SP52"/>
<evidence type="ECO:0000256" key="1">
    <source>
        <dbReference type="ARBA" id="ARBA00023015"/>
    </source>
</evidence>
<comment type="caution">
    <text evidence="5">The sequence shown here is derived from an EMBL/GenBank/DDBJ whole genome shotgun (WGS) entry which is preliminary data.</text>
</comment>
<name>A0A934SP52_9RHOB</name>
<dbReference type="PROSITE" id="PS01124">
    <property type="entry name" value="HTH_ARAC_FAMILY_2"/>
    <property type="match status" value="1"/>
</dbReference>
<proteinExistence type="predicted"/>
<feature type="domain" description="HTH araC/xylS-type" evidence="4">
    <location>
        <begin position="177"/>
        <end position="274"/>
    </location>
</feature>
<dbReference type="SMART" id="SM00342">
    <property type="entry name" value="HTH_ARAC"/>
    <property type="match status" value="1"/>
</dbReference>
<accession>A0A934SP52</accession>
<dbReference type="InterPro" id="IPR053142">
    <property type="entry name" value="PchR_regulatory_protein"/>
</dbReference>
<dbReference type="PROSITE" id="PS00041">
    <property type="entry name" value="HTH_ARAC_FAMILY_1"/>
    <property type="match status" value="1"/>
</dbReference>
<dbReference type="PANTHER" id="PTHR47893:SF1">
    <property type="entry name" value="REGULATORY PROTEIN PCHR"/>
    <property type="match status" value="1"/>
</dbReference>
<evidence type="ECO:0000256" key="2">
    <source>
        <dbReference type="ARBA" id="ARBA00023125"/>
    </source>
</evidence>
<keyword evidence="1" id="KW-0805">Transcription regulation</keyword>